<organism evidence="2 3">
    <name type="scientific">Aspergillus pseudoviridinutans</name>
    <dbReference type="NCBI Taxonomy" id="1517512"/>
    <lineage>
        <taxon>Eukaryota</taxon>
        <taxon>Fungi</taxon>
        <taxon>Dikarya</taxon>
        <taxon>Ascomycota</taxon>
        <taxon>Pezizomycotina</taxon>
        <taxon>Eurotiomycetes</taxon>
        <taxon>Eurotiomycetidae</taxon>
        <taxon>Eurotiales</taxon>
        <taxon>Aspergillaceae</taxon>
        <taxon>Aspergillus</taxon>
        <taxon>Aspergillus subgen. Fumigati</taxon>
    </lineage>
</organism>
<name>A0A9P3BHX9_9EURO</name>
<dbReference type="RefSeq" id="XP_043158787.1">
    <property type="nucleotide sequence ID" value="XM_043302852.1"/>
</dbReference>
<dbReference type="AlphaFoldDB" id="A0A9P3BHX9"/>
<dbReference type="GeneID" id="67005568"/>
<dbReference type="OrthoDB" id="4191831at2759"/>
<dbReference type="InterPro" id="IPR036047">
    <property type="entry name" value="F-box-like_dom_sf"/>
</dbReference>
<dbReference type="Proteomes" id="UP001043456">
    <property type="component" value="Unassembled WGS sequence"/>
</dbReference>
<dbReference type="SUPFAM" id="SSF81383">
    <property type="entry name" value="F-box domain"/>
    <property type="match status" value="1"/>
</dbReference>
<keyword evidence="3" id="KW-1185">Reference proteome</keyword>
<accession>A0A9P3BHX9</accession>
<protein>
    <recommendedName>
        <fullName evidence="1">F-box domain-containing protein</fullName>
    </recommendedName>
</protein>
<dbReference type="InterPro" id="IPR001810">
    <property type="entry name" value="F-box_dom"/>
</dbReference>
<evidence type="ECO:0000313" key="3">
    <source>
        <dbReference type="Proteomes" id="UP001043456"/>
    </source>
</evidence>
<comment type="caution">
    <text evidence="2">The sequence shown here is derived from an EMBL/GenBank/DDBJ whole genome shotgun (WGS) entry which is preliminary data.</text>
</comment>
<evidence type="ECO:0000259" key="1">
    <source>
        <dbReference type="PROSITE" id="PS50181"/>
    </source>
</evidence>
<gene>
    <name evidence="2" type="ORF">Asppvi_006957</name>
</gene>
<reference evidence="2 3" key="1">
    <citation type="submission" date="2018-10" db="EMBL/GenBank/DDBJ databases">
        <title>Pan-genome distribution and transcriptional activeness of fungal secondary metabolism genes in Aspergillus section Fumigati.</title>
        <authorList>
            <person name="Takahashi H."/>
            <person name="Umemura M."/>
            <person name="Ninomiya A."/>
            <person name="Kusuya Y."/>
            <person name="Urayama S."/>
            <person name="Shimizu M."/>
            <person name="Watanabe A."/>
            <person name="Kamei K."/>
            <person name="Yaguchi T."/>
            <person name="Hagiwara D."/>
        </authorList>
    </citation>
    <scope>NUCLEOTIDE SEQUENCE [LARGE SCALE GENOMIC DNA]</scope>
    <source>
        <strain evidence="2 3">IFM 55266</strain>
    </source>
</reference>
<sequence length="464" mass="53342">MKPEHQAASGLDSFPAEILYLVVQLLSSAERHALCLVNKRFRIIAEPFLYAQIQWTWTNSQNPPVAQFLRSIVRRPELASFVHVLILNGDSFDLSWHNYKQKSPKLPVTEVVLDGLEKCIKKIRIPYAEQWIQELRAGTMDAFITLLLSQLPSLRRLYLGKNFARESRLMGMMLRSALCEEFPNSHLPSFTHLQDVSAVYPDLGLNIRKYTDVRNTADALPLFYLPSVERIKALIDNPATFIWPGKYLPNPSRLASLDLTMLREGHLGQVLSVTQGLRKLQWDWYYRPDLEDHFVTDIIDLDQIAADLSHVQETLTDLTITAGSDVSQADPELPEVTFRGSFKTFSGLHMLKNLEVPIAFLLGFSPSTPNVVGLEEALPESIEWLTITDDLCLQREWEWFEIEYLLRAVRSWLQDWKRFTPRLRGFGLLSRIHEMVEDRELIEGLRDIGSQAGIQFQIIKNELK</sequence>
<dbReference type="EMBL" id="BHVY01000004">
    <property type="protein sequence ID" value="GIJ88041.1"/>
    <property type="molecule type" value="Genomic_DNA"/>
</dbReference>
<dbReference type="PROSITE" id="PS50181">
    <property type="entry name" value="FBOX"/>
    <property type="match status" value="1"/>
</dbReference>
<proteinExistence type="predicted"/>
<evidence type="ECO:0000313" key="2">
    <source>
        <dbReference type="EMBL" id="GIJ88041.1"/>
    </source>
</evidence>
<feature type="domain" description="F-box" evidence="1">
    <location>
        <begin position="8"/>
        <end position="53"/>
    </location>
</feature>